<comment type="caution">
    <text evidence="1">The sequence shown here is derived from an EMBL/GenBank/DDBJ whole genome shotgun (WGS) entry which is preliminary data.</text>
</comment>
<evidence type="ECO:0000313" key="1">
    <source>
        <dbReference type="EMBL" id="KXA94636.1"/>
    </source>
</evidence>
<dbReference type="Proteomes" id="UP000070284">
    <property type="component" value="Unassembled WGS sequence"/>
</dbReference>
<dbReference type="EMBL" id="LHXO01000047">
    <property type="protein sequence ID" value="KXA94636.1"/>
    <property type="molecule type" value="Genomic_DNA"/>
</dbReference>
<gene>
    <name evidence="1" type="ORF">AKJ65_03885</name>
</gene>
<feature type="non-terminal residue" evidence="1">
    <location>
        <position position="219"/>
    </location>
</feature>
<evidence type="ECO:0000313" key="2">
    <source>
        <dbReference type="Proteomes" id="UP000070284"/>
    </source>
</evidence>
<name>A0A133UKI1_9EURY</name>
<reference evidence="1 2" key="1">
    <citation type="journal article" date="2016" name="Sci. Rep.">
        <title>Metabolic traits of an uncultured archaeal lineage -MSBL1- from brine pools of the Red Sea.</title>
        <authorList>
            <person name="Mwirichia R."/>
            <person name="Alam I."/>
            <person name="Rashid M."/>
            <person name="Vinu M."/>
            <person name="Ba-Alawi W."/>
            <person name="Anthony Kamau A."/>
            <person name="Kamanda Ngugi D."/>
            <person name="Goker M."/>
            <person name="Klenk H.P."/>
            <person name="Bajic V."/>
            <person name="Stingl U."/>
        </authorList>
    </citation>
    <scope>NUCLEOTIDE SEQUENCE [LARGE SCALE GENOMIC DNA]</scope>
    <source>
        <strain evidence="1">SCGC-AAA259E19</strain>
    </source>
</reference>
<keyword evidence="2" id="KW-1185">Reference proteome</keyword>
<protein>
    <submittedName>
        <fullName evidence="1">Uncharacterized protein</fullName>
    </submittedName>
</protein>
<dbReference type="AlphaFoldDB" id="A0A133UKI1"/>
<proteinExistence type="predicted"/>
<organism evidence="1 2">
    <name type="scientific">candidate division MSBL1 archaeon SCGC-AAA259E19</name>
    <dbReference type="NCBI Taxonomy" id="1698264"/>
    <lineage>
        <taxon>Archaea</taxon>
        <taxon>Methanobacteriati</taxon>
        <taxon>Methanobacteriota</taxon>
        <taxon>candidate division MSBL1</taxon>
    </lineage>
</organism>
<accession>A0A133UKI1</accession>
<sequence length="219" mass="25845">MKKVDRKSRIGHEQVVETPIVLTDFPKEKTPRKTRLEKHSYGREEGLQKEVTKHYEEVLGKDVIPVRKPVSISLPDLRGKTIPDDFALDLTNEEKPKLLLIEYELSIHEVYSHISTQILKFKDAIRNNRQNIFETLRGKFKDSDTQLKLYDAIFNQPIETLVIIDNVEEGVEEIAKRFDVELMEFSSYVEDKEKGLDSPHVHFFEPYYEEEIKEKREER</sequence>